<proteinExistence type="predicted"/>
<feature type="region of interest" description="Disordered" evidence="1">
    <location>
        <begin position="148"/>
        <end position="207"/>
    </location>
</feature>
<name>A0A8H5PKC5_9HYPO</name>
<dbReference type="AlphaFoldDB" id="A0A8H5PKC5"/>
<feature type="region of interest" description="Disordered" evidence="1">
    <location>
        <begin position="40"/>
        <end position="102"/>
    </location>
</feature>
<organism evidence="2 3">
    <name type="scientific">Fusarium pseudocircinatum</name>
    <dbReference type="NCBI Taxonomy" id="56676"/>
    <lineage>
        <taxon>Eukaryota</taxon>
        <taxon>Fungi</taxon>
        <taxon>Dikarya</taxon>
        <taxon>Ascomycota</taxon>
        <taxon>Pezizomycotina</taxon>
        <taxon>Sordariomycetes</taxon>
        <taxon>Hypocreomycetidae</taxon>
        <taxon>Hypocreales</taxon>
        <taxon>Nectriaceae</taxon>
        <taxon>Fusarium</taxon>
        <taxon>Fusarium fujikuroi species complex</taxon>
    </lineage>
</organism>
<evidence type="ECO:0000313" key="3">
    <source>
        <dbReference type="Proteomes" id="UP000546213"/>
    </source>
</evidence>
<comment type="caution">
    <text evidence="2">The sequence shown here is derived from an EMBL/GenBank/DDBJ whole genome shotgun (WGS) entry which is preliminary data.</text>
</comment>
<protein>
    <submittedName>
        <fullName evidence="2">Uncharacterized protein</fullName>
    </submittedName>
</protein>
<accession>A0A8H5PKC5</accession>
<reference evidence="2 3" key="1">
    <citation type="submission" date="2020-05" db="EMBL/GenBank/DDBJ databases">
        <title>Identification and distribution of gene clusters putatively required for synthesis of sphingolipid metabolism inhibitors in phylogenetically diverse species of the filamentous fungus Fusarium.</title>
        <authorList>
            <person name="Kim H.-S."/>
            <person name="Busman M."/>
            <person name="Brown D.W."/>
            <person name="Divon H."/>
            <person name="Uhlig S."/>
            <person name="Proctor R.H."/>
        </authorList>
    </citation>
    <scope>NUCLEOTIDE SEQUENCE [LARGE SCALE GENOMIC DNA]</scope>
    <source>
        <strain evidence="2 3">NRRL 36939</strain>
    </source>
</reference>
<dbReference type="Proteomes" id="UP000546213">
    <property type="component" value="Unassembled WGS sequence"/>
</dbReference>
<dbReference type="EMBL" id="JAAOAS010000061">
    <property type="protein sequence ID" value="KAF5598555.1"/>
    <property type="molecule type" value="Genomic_DNA"/>
</dbReference>
<sequence length="207" mass="23324">MFPAIEDILNDGYWNFRGRMSRSQLNGGGLGLVDCSESMVEDQLADEEGEGSHAQSHSRSPPSLRRSSRLKGRRVDDTEVSDSDIDLQAKSSSHEDEDDFYSDGEQEYDWTVLFAAVNQVAQLQTLVYYSKDARNDEGQEIVYFHPLPQENHAKYAERGDDLDRGSEDGWGRPKHRRCKTEDEADVEDNKSSEHGGKGAEKDDDSES</sequence>
<feature type="compositionally biased region" description="Acidic residues" evidence="1">
    <location>
        <begin position="40"/>
        <end position="49"/>
    </location>
</feature>
<feature type="compositionally biased region" description="Basic and acidic residues" evidence="1">
    <location>
        <begin position="187"/>
        <end position="200"/>
    </location>
</feature>
<feature type="compositionally biased region" description="Basic and acidic residues" evidence="1">
    <location>
        <begin position="151"/>
        <end position="171"/>
    </location>
</feature>
<evidence type="ECO:0000313" key="2">
    <source>
        <dbReference type="EMBL" id="KAF5598555.1"/>
    </source>
</evidence>
<keyword evidence="3" id="KW-1185">Reference proteome</keyword>
<evidence type="ECO:0000256" key="1">
    <source>
        <dbReference type="SAM" id="MobiDB-lite"/>
    </source>
</evidence>
<gene>
    <name evidence="2" type="ORF">FPCIR_3118</name>
</gene>
<dbReference type="OrthoDB" id="5100771at2759"/>